<evidence type="ECO:0000256" key="1">
    <source>
        <dbReference type="SAM" id="MobiDB-lite"/>
    </source>
</evidence>
<dbReference type="EnsemblPlants" id="PNT61221">
    <property type="protein sequence ID" value="PNT61221"/>
    <property type="gene ID" value="BRADI_5g12255v3"/>
</dbReference>
<reference evidence="4" key="3">
    <citation type="submission" date="2018-08" db="UniProtKB">
        <authorList>
            <consortium name="EnsemblPlants"/>
        </authorList>
    </citation>
    <scope>IDENTIFICATION</scope>
    <source>
        <strain evidence="4">cv. Bd21</strain>
    </source>
</reference>
<feature type="signal peptide" evidence="2">
    <location>
        <begin position="1"/>
        <end position="15"/>
    </location>
</feature>
<feature type="compositionally biased region" description="Low complexity" evidence="1">
    <location>
        <begin position="57"/>
        <end position="67"/>
    </location>
</feature>
<evidence type="ECO:0000256" key="2">
    <source>
        <dbReference type="SAM" id="SignalP"/>
    </source>
</evidence>
<proteinExistence type="predicted"/>
<name>A0A2K2CGR6_BRADI</name>
<evidence type="ECO:0008006" key="6">
    <source>
        <dbReference type="Google" id="ProtNLM"/>
    </source>
</evidence>
<dbReference type="AlphaFoldDB" id="A0A2K2CGR6"/>
<dbReference type="Proteomes" id="UP000008810">
    <property type="component" value="Chromosome 5"/>
</dbReference>
<gene>
    <name evidence="3" type="ORF">BRADI_5g12255v3</name>
</gene>
<sequence>MLLLFLASPVSCCFARSHHARLRCLLKPLPLPGYPPPVPHQTASLPSRCGGSGPQCATSPAAPPRASSSFKSAALRAPLSHRRLPELVFHVTAPLPSAFSVGLAQKSITRRRTDLEVRRPARLGDHPRPKYVQRSWLLIFLDERLKLFFQTFEGSQVRAGIPAMMLLLQSDCSLYVEASAKFHVAKYEITEKMSLRNFIVILNYKSCFRVSRVYDPKYCICNGSLV</sequence>
<reference evidence="3 4" key="1">
    <citation type="journal article" date="2010" name="Nature">
        <title>Genome sequencing and analysis of the model grass Brachypodium distachyon.</title>
        <authorList>
            <consortium name="International Brachypodium Initiative"/>
        </authorList>
    </citation>
    <scope>NUCLEOTIDE SEQUENCE [LARGE SCALE GENOMIC DNA]</scope>
    <source>
        <strain evidence="3 4">Bd21</strain>
    </source>
</reference>
<evidence type="ECO:0000313" key="3">
    <source>
        <dbReference type="EMBL" id="PNT61221.1"/>
    </source>
</evidence>
<keyword evidence="5" id="KW-1185">Reference proteome</keyword>
<organism evidence="3">
    <name type="scientific">Brachypodium distachyon</name>
    <name type="common">Purple false brome</name>
    <name type="synonym">Trachynia distachya</name>
    <dbReference type="NCBI Taxonomy" id="15368"/>
    <lineage>
        <taxon>Eukaryota</taxon>
        <taxon>Viridiplantae</taxon>
        <taxon>Streptophyta</taxon>
        <taxon>Embryophyta</taxon>
        <taxon>Tracheophyta</taxon>
        <taxon>Spermatophyta</taxon>
        <taxon>Magnoliopsida</taxon>
        <taxon>Liliopsida</taxon>
        <taxon>Poales</taxon>
        <taxon>Poaceae</taxon>
        <taxon>BOP clade</taxon>
        <taxon>Pooideae</taxon>
        <taxon>Stipodae</taxon>
        <taxon>Brachypodieae</taxon>
        <taxon>Brachypodium</taxon>
    </lineage>
</organism>
<evidence type="ECO:0000313" key="4">
    <source>
        <dbReference type="EnsemblPlants" id="PNT61221"/>
    </source>
</evidence>
<keyword evidence="2" id="KW-0732">Signal</keyword>
<feature type="chain" id="PRO_5036043198" description="Secreted protein" evidence="2">
    <location>
        <begin position="16"/>
        <end position="226"/>
    </location>
</feature>
<dbReference type="InParanoid" id="A0A2K2CGR6"/>
<evidence type="ECO:0000313" key="5">
    <source>
        <dbReference type="Proteomes" id="UP000008810"/>
    </source>
</evidence>
<reference evidence="3" key="2">
    <citation type="submission" date="2017-06" db="EMBL/GenBank/DDBJ databases">
        <title>WGS assembly of Brachypodium distachyon.</title>
        <authorList>
            <consortium name="The International Brachypodium Initiative"/>
            <person name="Lucas S."/>
            <person name="Harmon-Smith M."/>
            <person name="Lail K."/>
            <person name="Tice H."/>
            <person name="Grimwood J."/>
            <person name="Bruce D."/>
            <person name="Barry K."/>
            <person name="Shu S."/>
            <person name="Lindquist E."/>
            <person name="Wang M."/>
            <person name="Pitluck S."/>
            <person name="Vogel J.P."/>
            <person name="Garvin D.F."/>
            <person name="Mockler T.C."/>
            <person name="Schmutz J."/>
            <person name="Rokhsar D."/>
            <person name="Bevan M.W."/>
        </authorList>
    </citation>
    <scope>NUCLEOTIDE SEQUENCE</scope>
    <source>
        <strain evidence="3">Bd21</strain>
    </source>
</reference>
<protein>
    <recommendedName>
        <fullName evidence="6">Secreted protein</fullName>
    </recommendedName>
</protein>
<dbReference type="EMBL" id="CM000884">
    <property type="protein sequence ID" value="PNT61221.1"/>
    <property type="molecule type" value="Genomic_DNA"/>
</dbReference>
<dbReference type="Gramene" id="PNT61221">
    <property type="protein sequence ID" value="PNT61221"/>
    <property type="gene ID" value="BRADI_5g12255v3"/>
</dbReference>
<feature type="region of interest" description="Disordered" evidence="1">
    <location>
        <begin position="37"/>
        <end position="67"/>
    </location>
</feature>
<accession>A0A2K2CGR6</accession>